<evidence type="ECO:0000313" key="3">
    <source>
        <dbReference type="Proteomes" id="UP001177670"/>
    </source>
</evidence>
<reference evidence="2" key="1">
    <citation type="submission" date="2021-10" db="EMBL/GenBank/DDBJ databases">
        <title>Melipona bicolor Genome sequencing and assembly.</title>
        <authorList>
            <person name="Araujo N.S."/>
            <person name="Arias M.C."/>
        </authorList>
    </citation>
    <scope>NUCLEOTIDE SEQUENCE</scope>
    <source>
        <strain evidence="2">USP_2M_L1-L4_2017</strain>
        <tissue evidence="2">Whole body</tissue>
    </source>
</reference>
<gene>
    <name evidence="2" type="ORF">K0M31_001949</name>
</gene>
<proteinExistence type="predicted"/>
<feature type="compositionally biased region" description="Polar residues" evidence="1">
    <location>
        <begin position="9"/>
        <end position="24"/>
    </location>
</feature>
<name>A0AA40GHA4_9HYME</name>
<evidence type="ECO:0008006" key="4">
    <source>
        <dbReference type="Google" id="ProtNLM"/>
    </source>
</evidence>
<organism evidence="2 3">
    <name type="scientific">Melipona bicolor</name>
    <dbReference type="NCBI Taxonomy" id="60889"/>
    <lineage>
        <taxon>Eukaryota</taxon>
        <taxon>Metazoa</taxon>
        <taxon>Ecdysozoa</taxon>
        <taxon>Arthropoda</taxon>
        <taxon>Hexapoda</taxon>
        <taxon>Insecta</taxon>
        <taxon>Pterygota</taxon>
        <taxon>Neoptera</taxon>
        <taxon>Endopterygota</taxon>
        <taxon>Hymenoptera</taxon>
        <taxon>Apocrita</taxon>
        <taxon>Aculeata</taxon>
        <taxon>Apoidea</taxon>
        <taxon>Anthophila</taxon>
        <taxon>Apidae</taxon>
        <taxon>Melipona</taxon>
    </lineage>
</organism>
<accession>A0AA40GHA4</accession>
<evidence type="ECO:0000313" key="2">
    <source>
        <dbReference type="EMBL" id="KAK1137439.1"/>
    </source>
</evidence>
<feature type="region of interest" description="Disordered" evidence="1">
    <location>
        <begin position="1"/>
        <end position="33"/>
    </location>
</feature>
<protein>
    <recommendedName>
        <fullName evidence="4">Inositol-pentakisphosphate 2-kinase</fullName>
    </recommendedName>
</protein>
<comment type="caution">
    <text evidence="2">The sequence shown here is derived from an EMBL/GenBank/DDBJ whole genome shotgun (WGS) entry which is preliminary data.</text>
</comment>
<keyword evidence="3" id="KW-1185">Reference proteome</keyword>
<sequence>MRINEGNPEATSTLSSESMITSVKSLDDDSTTPPKCSLPLSTLFIEDCVYRGEGNANVVIALPQVR</sequence>
<dbReference type="EMBL" id="JAHYIQ010000001">
    <property type="protein sequence ID" value="KAK1137439.1"/>
    <property type="molecule type" value="Genomic_DNA"/>
</dbReference>
<evidence type="ECO:0000256" key="1">
    <source>
        <dbReference type="SAM" id="MobiDB-lite"/>
    </source>
</evidence>
<dbReference type="AlphaFoldDB" id="A0AA40GHA4"/>
<dbReference type="Proteomes" id="UP001177670">
    <property type="component" value="Unassembled WGS sequence"/>
</dbReference>